<dbReference type="PANTHER" id="PTHR19308">
    <property type="entry name" value="PHOSPHATIDYLCHOLINE TRANSFER PROTEIN"/>
    <property type="match status" value="1"/>
</dbReference>
<dbReference type="PANTHER" id="PTHR19308:SF14">
    <property type="entry name" value="START DOMAIN-CONTAINING PROTEIN"/>
    <property type="match status" value="1"/>
</dbReference>
<dbReference type="Pfam" id="PF01852">
    <property type="entry name" value="START"/>
    <property type="match status" value="1"/>
</dbReference>
<dbReference type="PROSITE" id="PS50848">
    <property type="entry name" value="START"/>
    <property type="match status" value="1"/>
</dbReference>
<comment type="caution">
    <text evidence="2">The sequence shown here is derived from an EMBL/GenBank/DDBJ whole genome shotgun (WGS) entry which is preliminary data.</text>
</comment>
<evidence type="ECO:0000313" key="3">
    <source>
        <dbReference type="Proteomes" id="UP001165060"/>
    </source>
</evidence>
<feature type="domain" description="START" evidence="1">
    <location>
        <begin position="374"/>
        <end position="495"/>
    </location>
</feature>
<protein>
    <recommendedName>
        <fullName evidence="1">START domain-containing protein</fullName>
    </recommendedName>
</protein>
<dbReference type="CDD" id="cd00177">
    <property type="entry name" value="START"/>
    <property type="match status" value="1"/>
</dbReference>
<accession>A0ABQ6NAK9</accession>
<feature type="non-terminal residue" evidence="2">
    <location>
        <position position="1"/>
    </location>
</feature>
<dbReference type="InterPro" id="IPR002913">
    <property type="entry name" value="START_lipid-bd_dom"/>
</dbReference>
<gene>
    <name evidence="2" type="ORF">TeGR_g5896</name>
</gene>
<keyword evidence="3" id="KW-1185">Reference proteome</keyword>
<organism evidence="2 3">
    <name type="scientific">Tetraparma gracilis</name>
    <dbReference type="NCBI Taxonomy" id="2962635"/>
    <lineage>
        <taxon>Eukaryota</taxon>
        <taxon>Sar</taxon>
        <taxon>Stramenopiles</taxon>
        <taxon>Ochrophyta</taxon>
        <taxon>Bolidophyceae</taxon>
        <taxon>Parmales</taxon>
        <taxon>Triparmaceae</taxon>
        <taxon>Tetraparma</taxon>
    </lineage>
</organism>
<proteinExistence type="predicted"/>
<dbReference type="SUPFAM" id="SSF55961">
    <property type="entry name" value="Bet v1-like"/>
    <property type="match status" value="2"/>
</dbReference>
<dbReference type="InterPro" id="IPR051213">
    <property type="entry name" value="START_lipid_transfer"/>
</dbReference>
<reference evidence="2 3" key="1">
    <citation type="journal article" date="2023" name="Commun. Biol.">
        <title>Genome analysis of Parmales, the sister group of diatoms, reveals the evolutionary specialization of diatoms from phago-mixotrophs to photoautotrophs.</title>
        <authorList>
            <person name="Ban H."/>
            <person name="Sato S."/>
            <person name="Yoshikawa S."/>
            <person name="Yamada K."/>
            <person name="Nakamura Y."/>
            <person name="Ichinomiya M."/>
            <person name="Sato N."/>
            <person name="Blanc-Mathieu R."/>
            <person name="Endo H."/>
            <person name="Kuwata A."/>
            <person name="Ogata H."/>
        </authorList>
    </citation>
    <scope>NUCLEOTIDE SEQUENCE [LARGE SCALE GENOMIC DNA]</scope>
</reference>
<name>A0ABQ6NAK9_9STRA</name>
<dbReference type="Proteomes" id="UP001165060">
    <property type="component" value="Unassembled WGS sequence"/>
</dbReference>
<evidence type="ECO:0000313" key="2">
    <source>
        <dbReference type="EMBL" id="GMI52904.1"/>
    </source>
</evidence>
<dbReference type="EMBL" id="BRYB01006604">
    <property type="protein sequence ID" value="GMI52904.1"/>
    <property type="molecule type" value="Genomic_DNA"/>
</dbReference>
<feature type="non-terminal residue" evidence="2">
    <location>
        <position position="619"/>
    </location>
</feature>
<dbReference type="InterPro" id="IPR023393">
    <property type="entry name" value="START-like_dom_sf"/>
</dbReference>
<dbReference type="Gene3D" id="3.30.530.20">
    <property type="match status" value="2"/>
</dbReference>
<sequence length="619" mass="68961">LVGIYRLQAIADNVSRVTLVMQGSLGGYVPDGAMKYAIKKSLAVVDRMLIRYERNGKAVDAELRGAFPPPPTFGELGADECLVMGKCRDLGSEAADVPWEVIKSASPFTKMWIKTLPPARGGKSVALGKATCVLDCSAHNAGAWQFNFDSRERNLVSVEEGNPARIVVERNFNHSNIVATIKRMPFPLKSREFVMKQVCCTHDGTFMYGVESIDGVVVDYGMSVKKVVRGRSTGFVKITPAEDDENQCHLELLSMLDAGGIVPQWVTNRTIPLVLYGAEEMRAEFARDDEVDKKELSVLAATIRNTPQNYDAREETSVSRVRDKFGGLKEEDFKELISPDHLVDMASSHKERSSGGILRASTIVDAPIAEVAAWEMSKLSRANMKEHVAYGGLERELKKINDHTSIYHVVLSIPGFQPRQFVARNVWKWAERGEELVSFADSIKHGEFPEREEYVRGTATAMMHYEKVEGVGGVQLTKVSYFTEVDLGGVIPKWVQNRQGVGFLMYLSTMRKRFDKSPAIDAANNLRLVTVIQNHDEPYTEREDEILRIGVSNISKFDALKGKALKMPSQTTEAKIAYEHGNSHAFGWAATTVRASPEQVLAYIWDVLKRSGRYADDLE</sequence>
<evidence type="ECO:0000259" key="1">
    <source>
        <dbReference type="PROSITE" id="PS50848"/>
    </source>
</evidence>